<gene>
    <name evidence="1" type="ORF">BRADI_3g17926v3</name>
</gene>
<reference evidence="1 2" key="1">
    <citation type="journal article" date="2010" name="Nature">
        <title>Genome sequencing and analysis of the model grass Brachypodium distachyon.</title>
        <authorList>
            <consortium name="International Brachypodium Initiative"/>
        </authorList>
    </citation>
    <scope>NUCLEOTIDE SEQUENCE [LARGE SCALE GENOMIC DNA]</scope>
    <source>
        <strain evidence="1 2">Bd21</strain>
    </source>
</reference>
<dbReference type="EnsemblPlants" id="PNT66877">
    <property type="protein sequence ID" value="PNT66877"/>
    <property type="gene ID" value="BRADI_3g17926v3"/>
</dbReference>
<reference evidence="1" key="2">
    <citation type="submission" date="2017-06" db="EMBL/GenBank/DDBJ databases">
        <title>WGS assembly of Brachypodium distachyon.</title>
        <authorList>
            <consortium name="The International Brachypodium Initiative"/>
            <person name="Lucas S."/>
            <person name="Harmon-Smith M."/>
            <person name="Lail K."/>
            <person name="Tice H."/>
            <person name="Grimwood J."/>
            <person name="Bruce D."/>
            <person name="Barry K."/>
            <person name="Shu S."/>
            <person name="Lindquist E."/>
            <person name="Wang M."/>
            <person name="Pitluck S."/>
            <person name="Vogel J.P."/>
            <person name="Garvin D.F."/>
            <person name="Mockler T.C."/>
            <person name="Schmutz J."/>
            <person name="Rokhsar D."/>
            <person name="Bevan M.W."/>
        </authorList>
    </citation>
    <scope>NUCLEOTIDE SEQUENCE</scope>
    <source>
        <strain evidence="1">Bd21</strain>
    </source>
</reference>
<reference evidence="2" key="3">
    <citation type="submission" date="2018-08" db="UniProtKB">
        <authorList>
            <consortium name="EnsemblPlants"/>
        </authorList>
    </citation>
    <scope>IDENTIFICATION</scope>
    <source>
        <strain evidence="2">cv. Bd21</strain>
    </source>
</reference>
<dbReference type="InParanoid" id="A0A2K2CXW9"/>
<dbReference type="AlphaFoldDB" id="A0A2K2CXW9"/>
<keyword evidence="3" id="KW-1185">Reference proteome</keyword>
<name>A0A2K2CXW9_BRADI</name>
<dbReference type="Proteomes" id="UP000008810">
    <property type="component" value="Chromosome 3"/>
</dbReference>
<dbReference type="EMBL" id="CM000882">
    <property type="protein sequence ID" value="PNT66877.1"/>
    <property type="molecule type" value="Genomic_DNA"/>
</dbReference>
<protein>
    <submittedName>
        <fullName evidence="1 2">Uncharacterized protein</fullName>
    </submittedName>
</protein>
<evidence type="ECO:0000313" key="1">
    <source>
        <dbReference type="EMBL" id="PNT66877.1"/>
    </source>
</evidence>
<evidence type="ECO:0000313" key="2">
    <source>
        <dbReference type="EnsemblPlants" id="PNT66877"/>
    </source>
</evidence>
<accession>A0A2K2CXW9</accession>
<proteinExistence type="predicted"/>
<evidence type="ECO:0000313" key="3">
    <source>
        <dbReference type="Proteomes" id="UP000008810"/>
    </source>
</evidence>
<organism evidence="1">
    <name type="scientific">Brachypodium distachyon</name>
    <name type="common">Purple false brome</name>
    <name type="synonym">Trachynia distachya</name>
    <dbReference type="NCBI Taxonomy" id="15368"/>
    <lineage>
        <taxon>Eukaryota</taxon>
        <taxon>Viridiplantae</taxon>
        <taxon>Streptophyta</taxon>
        <taxon>Embryophyta</taxon>
        <taxon>Tracheophyta</taxon>
        <taxon>Spermatophyta</taxon>
        <taxon>Magnoliopsida</taxon>
        <taxon>Liliopsida</taxon>
        <taxon>Poales</taxon>
        <taxon>Poaceae</taxon>
        <taxon>BOP clade</taxon>
        <taxon>Pooideae</taxon>
        <taxon>Stipodae</taxon>
        <taxon>Brachypodieae</taxon>
        <taxon>Brachypodium</taxon>
    </lineage>
</organism>
<dbReference type="Gramene" id="PNT66877">
    <property type="protein sequence ID" value="PNT66877"/>
    <property type="gene ID" value="BRADI_3g17926v3"/>
</dbReference>
<sequence length="112" mass="13158">MVLRSSFHEILLEQRCALKLGLRGVKSFKCECILCILETRLTNEHAEDGDSRSFGLIRRWQVREPLLLIPKFDDRERFLLGSVKRLQDLQPNIPNLVCICPLDCWESRWLYG</sequence>